<evidence type="ECO:0000259" key="9">
    <source>
        <dbReference type="Pfam" id="PF14681"/>
    </source>
</evidence>
<keyword evidence="3 6" id="KW-0808">Transferase</keyword>
<dbReference type="EC" id="2.7.1.48" evidence="6"/>
<dbReference type="UniPathway" id="UPA00579">
    <property type="reaction ID" value="UER00640"/>
</dbReference>
<comment type="catalytic activity">
    <reaction evidence="6">
        <text>cytidine + ATP = CMP + ADP + H(+)</text>
        <dbReference type="Rhea" id="RHEA:24674"/>
        <dbReference type="ChEBI" id="CHEBI:15378"/>
        <dbReference type="ChEBI" id="CHEBI:17562"/>
        <dbReference type="ChEBI" id="CHEBI:30616"/>
        <dbReference type="ChEBI" id="CHEBI:60377"/>
        <dbReference type="ChEBI" id="CHEBI:456216"/>
        <dbReference type="EC" id="2.7.1.48"/>
    </reaction>
</comment>
<evidence type="ECO:0000256" key="4">
    <source>
        <dbReference type="ARBA" id="ARBA00022741"/>
    </source>
</evidence>
<dbReference type="CDD" id="cd02023">
    <property type="entry name" value="UMPK"/>
    <property type="match status" value="1"/>
</dbReference>
<name>I2GWG2_HENB6</name>
<reference evidence="10 11" key="1">
    <citation type="journal article" date="2011" name="Proc. Natl. Acad. Sci. U.S.A.">
        <title>Evolutionary erosion of yeast sex chromosomes by mating-type switching accidents.</title>
        <authorList>
            <person name="Gordon J.L."/>
            <person name="Armisen D."/>
            <person name="Proux-Wera E."/>
            <person name="Oheigeartaigh S.S."/>
            <person name="Byrne K.P."/>
            <person name="Wolfe K.H."/>
        </authorList>
    </citation>
    <scope>NUCLEOTIDE SEQUENCE [LARGE SCALE GENOMIC DNA]</scope>
    <source>
        <strain evidence="11">ATCC 34711 / CBS 6284 / DSM 70876 / NBRC 10599 / NRRL Y-10934 / UCD 77-7</strain>
    </source>
</reference>
<dbReference type="OMA" id="EPQLHCE"/>
<dbReference type="GO" id="GO:0043771">
    <property type="term" value="F:cytidine kinase activity"/>
    <property type="evidence" value="ECO:0007669"/>
    <property type="project" value="RHEA"/>
</dbReference>
<keyword evidence="6" id="KW-0067">ATP-binding</keyword>
<keyword evidence="5 6" id="KW-0418">Kinase</keyword>
<dbReference type="UniPathway" id="UPA00574">
    <property type="reaction ID" value="UER00637"/>
</dbReference>
<dbReference type="KEGG" id="tbl:TBLA_0A06720"/>
<dbReference type="Pfam" id="PF14681">
    <property type="entry name" value="UPRTase"/>
    <property type="match status" value="1"/>
</dbReference>
<feature type="compositionally biased region" description="Low complexity" evidence="7">
    <location>
        <begin position="32"/>
        <end position="43"/>
    </location>
</feature>
<dbReference type="Proteomes" id="UP000002866">
    <property type="component" value="Chromosome 1"/>
</dbReference>
<dbReference type="NCBIfam" id="NF004018">
    <property type="entry name" value="PRK05480.1"/>
    <property type="match status" value="1"/>
</dbReference>
<feature type="region of interest" description="Disordered" evidence="7">
    <location>
        <begin position="1"/>
        <end position="45"/>
    </location>
</feature>
<dbReference type="Pfam" id="PF00485">
    <property type="entry name" value="PRK"/>
    <property type="match status" value="1"/>
</dbReference>
<evidence type="ECO:0000256" key="3">
    <source>
        <dbReference type="ARBA" id="ARBA00022679"/>
    </source>
</evidence>
<dbReference type="FunFam" id="3.40.50.300:FF:000339">
    <property type="entry name" value="Uridine kinase"/>
    <property type="match status" value="1"/>
</dbReference>
<dbReference type="Gene3D" id="3.40.50.300">
    <property type="entry name" value="P-loop containing nucleotide triphosphate hydrolases"/>
    <property type="match status" value="1"/>
</dbReference>
<evidence type="ECO:0000313" key="11">
    <source>
        <dbReference type="Proteomes" id="UP000002866"/>
    </source>
</evidence>
<comment type="pathway">
    <text evidence="2 6">Pyrimidine metabolism; CTP biosynthesis via salvage pathway; CTP from cytidine: step 1/3.</text>
</comment>
<dbReference type="InterPro" id="IPR027417">
    <property type="entry name" value="P-loop_NTPase"/>
</dbReference>
<dbReference type="GO" id="GO:0044206">
    <property type="term" value="P:UMP salvage"/>
    <property type="evidence" value="ECO:0007669"/>
    <property type="project" value="UniProtKB-UniPathway"/>
</dbReference>
<dbReference type="EMBL" id="HE806316">
    <property type="protein sequence ID" value="CCH58464.1"/>
    <property type="molecule type" value="Genomic_DNA"/>
</dbReference>
<organism evidence="10 11">
    <name type="scientific">Henningerozyma blattae (strain ATCC 34711 / CBS 6284 / DSM 70876 / NBRC 10599 / NRRL Y-10934 / UCD 77-7)</name>
    <name type="common">Yeast</name>
    <name type="synonym">Tetrapisispora blattae</name>
    <dbReference type="NCBI Taxonomy" id="1071380"/>
    <lineage>
        <taxon>Eukaryota</taxon>
        <taxon>Fungi</taxon>
        <taxon>Dikarya</taxon>
        <taxon>Ascomycota</taxon>
        <taxon>Saccharomycotina</taxon>
        <taxon>Saccharomycetes</taxon>
        <taxon>Saccharomycetales</taxon>
        <taxon>Saccharomycetaceae</taxon>
        <taxon>Henningerozyma</taxon>
    </lineage>
</organism>
<accession>I2GWG2</accession>
<dbReference type="eggNOG" id="KOG4203">
    <property type="taxonomic scope" value="Eukaryota"/>
</dbReference>
<dbReference type="SUPFAM" id="SSF53271">
    <property type="entry name" value="PRTase-like"/>
    <property type="match status" value="1"/>
</dbReference>
<dbReference type="SUPFAM" id="SSF52540">
    <property type="entry name" value="P-loop containing nucleoside triphosphate hydrolases"/>
    <property type="match status" value="1"/>
</dbReference>
<dbReference type="NCBIfam" id="TIGR00235">
    <property type="entry name" value="udk"/>
    <property type="match status" value="1"/>
</dbReference>
<keyword evidence="11" id="KW-1185">Reference proteome</keyword>
<proteinExistence type="inferred from homology"/>
<protein>
    <recommendedName>
        <fullName evidence="6">Uridine kinase</fullName>
        <ecNumber evidence="6">2.7.1.48</ecNumber>
    </recommendedName>
</protein>
<comment type="similarity">
    <text evidence="6">Belongs to the uridine kinase family.</text>
</comment>
<comment type="pathway">
    <text evidence="1 6">Pyrimidine metabolism; UMP biosynthesis via salvage pathway; UMP from uridine: step 1/1.</text>
</comment>
<feature type="domain" description="Phosphoribulokinase/uridine kinase" evidence="8">
    <location>
        <begin position="57"/>
        <end position="245"/>
    </location>
</feature>
<dbReference type="Gene3D" id="3.40.50.2020">
    <property type="match status" value="1"/>
</dbReference>
<evidence type="ECO:0000259" key="8">
    <source>
        <dbReference type="Pfam" id="PF00485"/>
    </source>
</evidence>
<dbReference type="OrthoDB" id="738517at2759"/>
<dbReference type="STRING" id="1071380.I2GWG2"/>
<dbReference type="GeneID" id="14492989"/>
<feature type="domain" description="Phosphoribosyltransferase" evidence="9">
    <location>
        <begin position="293"/>
        <end position="474"/>
    </location>
</feature>
<evidence type="ECO:0000256" key="5">
    <source>
        <dbReference type="ARBA" id="ARBA00022777"/>
    </source>
</evidence>
<evidence type="ECO:0000256" key="2">
    <source>
        <dbReference type="ARBA" id="ARBA00004784"/>
    </source>
</evidence>
<dbReference type="InterPro" id="IPR029057">
    <property type="entry name" value="PRTase-like"/>
</dbReference>
<dbReference type="InterPro" id="IPR006083">
    <property type="entry name" value="PRK/URK"/>
</dbReference>
<dbReference type="CDD" id="cd06223">
    <property type="entry name" value="PRTases_typeI"/>
    <property type="match status" value="1"/>
</dbReference>
<dbReference type="RefSeq" id="XP_004177983.1">
    <property type="nucleotide sequence ID" value="XM_004177935.1"/>
</dbReference>
<evidence type="ECO:0000256" key="6">
    <source>
        <dbReference type="RuleBase" id="RU003825"/>
    </source>
</evidence>
<dbReference type="GO" id="GO:0044211">
    <property type="term" value="P:CTP salvage"/>
    <property type="evidence" value="ECO:0007669"/>
    <property type="project" value="UniProtKB-UniPathway"/>
</dbReference>
<dbReference type="InParanoid" id="I2GWG2"/>
<sequence length="500" mass="56395">MSIMPMDDDYPISTISSQESSTNDLDTDSIDTTNTSESSLTESVESKYMPPWTKPYIIGIGGASGSGKTSVAAKIVSSINVPWTVLISLDNFYNPLSPEERQLAFNNNFDFDDPAAIDLDLAYECLLNLKEGRKTVIPKYNFVEHNRVPDQSITIYAASVIVIEGIYGLFDRRLLDLMDLKIYVDADLDVCLARRLTRDIISRGRDLEGCLISWQKFVRPNTIKYVRQTLHNADVIIPSTGDNTVAVNLLITHIKTKLELKSKQHLKELIHLGLSDTRLINEIPVVHQLNKGHQIRSLKTMLLNKNLSRADFIFYFDRIASILLSKVLDHMSYTSKVSIETQNGHQLADQILCRFDQITAVNIIPSGDCFMHSLKKTIPNISVSKILIQSDSKTGEPQLHCEYLAPNISQFKQVYLMESQIITGTSIIMAIRVLLDHDVKIENITIVLYMATEVGIKRILNAFGDKINIFVAHLVSNKDIHDGNKQWALKRFVDVKYFGC</sequence>
<dbReference type="GO" id="GO:0004849">
    <property type="term" value="F:uridine kinase activity"/>
    <property type="evidence" value="ECO:0007669"/>
    <property type="project" value="UniProtKB-EC"/>
</dbReference>
<feature type="compositionally biased region" description="Polar residues" evidence="7">
    <location>
        <begin position="13"/>
        <end position="24"/>
    </location>
</feature>
<dbReference type="AlphaFoldDB" id="I2GWG2"/>
<gene>
    <name evidence="10" type="primary">TBLA0A06720</name>
    <name evidence="10" type="ORF">TBLA_0A06720</name>
</gene>
<dbReference type="InterPro" id="IPR000836">
    <property type="entry name" value="PRTase_dom"/>
</dbReference>
<dbReference type="GO" id="GO:0005524">
    <property type="term" value="F:ATP binding"/>
    <property type="evidence" value="ECO:0007669"/>
    <property type="project" value="UniProtKB-KW"/>
</dbReference>
<evidence type="ECO:0000256" key="7">
    <source>
        <dbReference type="SAM" id="MobiDB-lite"/>
    </source>
</evidence>
<dbReference type="FunCoup" id="I2GWG2">
    <property type="interactions" value="861"/>
</dbReference>
<evidence type="ECO:0000256" key="1">
    <source>
        <dbReference type="ARBA" id="ARBA00004690"/>
    </source>
</evidence>
<feature type="compositionally biased region" description="Acidic residues" evidence="7">
    <location>
        <begin position="1"/>
        <end position="10"/>
    </location>
</feature>
<dbReference type="InterPro" id="IPR000764">
    <property type="entry name" value="Uridine_kinase-like"/>
</dbReference>
<comment type="catalytic activity">
    <reaction evidence="6">
        <text>uridine + ATP = UMP + ADP + H(+)</text>
        <dbReference type="Rhea" id="RHEA:16825"/>
        <dbReference type="ChEBI" id="CHEBI:15378"/>
        <dbReference type="ChEBI" id="CHEBI:16704"/>
        <dbReference type="ChEBI" id="CHEBI:30616"/>
        <dbReference type="ChEBI" id="CHEBI:57865"/>
        <dbReference type="ChEBI" id="CHEBI:456216"/>
        <dbReference type="EC" id="2.7.1.48"/>
    </reaction>
</comment>
<dbReference type="PANTHER" id="PTHR10285">
    <property type="entry name" value="URIDINE KINASE"/>
    <property type="match status" value="1"/>
</dbReference>
<keyword evidence="4 6" id="KW-0547">Nucleotide-binding</keyword>
<evidence type="ECO:0000313" key="10">
    <source>
        <dbReference type="EMBL" id="CCH58464.1"/>
    </source>
</evidence>
<dbReference type="PRINTS" id="PR00988">
    <property type="entry name" value="URIDINKINASE"/>
</dbReference>
<dbReference type="HOGENOM" id="CLU_021278_0_2_1"/>